<protein>
    <recommendedName>
        <fullName evidence="4">RRM domain-containing protein</fullName>
    </recommendedName>
</protein>
<organism evidence="5">
    <name type="scientific">Capitella teleta</name>
    <name type="common">Polychaete worm</name>
    <dbReference type="NCBI Taxonomy" id="283909"/>
    <lineage>
        <taxon>Eukaryota</taxon>
        <taxon>Metazoa</taxon>
        <taxon>Spiralia</taxon>
        <taxon>Lophotrochozoa</taxon>
        <taxon>Annelida</taxon>
        <taxon>Polychaeta</taxon>
        <taxon>Sedentaria</taxon>
        <taxon>Scolecida</taxon>
        <taxon>Capitellidae</taxon>
        <taxon>Capitella</taxon>
    </lineage>
</organism>
<evidence type="ECO:0000313" key="5">
    <source>
        <dbReference type="EMBL" id="ELU07668.1"/>
    </source>
</evidence>
<proteinExistence type="predicted"/>
<dbReference type="CDD" id="cd12510">
    <property type="entry name" value="RRM1_RBM12_like"/>
    <property type="match status" value="1"/>
</dbReference>
<dbReference type="InterPro" id="IPR035979">
    <property type="entry name" value="RBD_domain_sf"/>
</dbReference>
<dbReference type="InterPro" id="IPR012677">
    <property type="entry name" value="Nucleotide-bd_a/b_plait_sf"/>
</dbReference>
<dbReference type="Proteomes" id="UP000014760">
    <property type="component" value="Unassembled WGS sequence"/>
</dbReference>
<evidence type="ECO:0000313" key="7">
    <source>
        <dbReference type="Proteomes" id="UP000014760"/>
    </source>
</evidence>
<feature type="non-terminal residue" evidence="5">
    <location>
        <position position="80"/>
    </location>
</feature>
<dbReference type="OMA" id="RQAMKND"/>
<name>R7UNJ9_CAPTE</name>
<dbReference type="OrthoDB" id="2588702at2759"/>
<reference evidence="6" key="3">
    <citation type="submission" date="2015-06" db="UniProtKB">
        <authorList>
            <consortium name="EnsemblMetazoa"/>
        </authorList>
    </citation>
    <scope>IDENTIFICATION</scope>
</reference>
<feature type="domain" description="RRM" evidence="4">
    <location>
        <begin position="3"/>
        <end position="76"/>
    </location>
</feature>
<keyword evidence="2 3" id="KW-0694">RNA-binding</keyword>
<dbReference type="SUPFAM" id="SSF54928">
    <property type="entry name" value="RNA-binding domain, RBD"/>
    <property type="match status" value="1"/>
</dbReference>
<dbReference type="InterPro" id="IPR050666">
    <property type="entry name" value="ESRP"/>
</dbReference>
<dbReference type="PANTHER" id="PTHR13976">
    <property type="entry name" value="HETEROGENEOUS NUCLEAR RIBONUCLEOPROTEIN-RELATED"/>
    <property type="match status" value="1"/>
</dbReference>
<dbReference type="EnsemblMetazoa" id="CapteT80388">
    <property type="protein sequence ID" value="CapteP80388"/>
    <property type="gene ID" value="CapteG80388"/>
</dbReference>
<evidence type="ECO:0000256" key="1">
    <source>
        <dbReference type="ARBA" id="ARBA00022737"/>
    </source>
</evidence>
<reference evidence="5 7" key="2">
    <citation type="journal article" date="2013" name="Nature">
        <title>Insights into bilaterian evolution from three spiralian genomes.</title>
        <authorList>
            <person name="Simakov O."/>
            <person name="Marletaz F."/>
            <person name="Cho S.J."/>
            <person name="Edsinger-Gonzales E."/>
            <person name="Havlak P."/>
            <person name="Hellsten U."/>
            <person name="Kuo D.H."/>
            <person name="Larsson T."/>
            <person name="Lv J."/>
            <person name="Arendt D."/>
            <person name="Savage R."/>
            <person name="Osoegawa K."/>
            <person name="de Jong P."/>
            <person name="Grimwood J."/>
            <person name="Chapman J.A."/>
            <person name="Shapiro H."/>
            <person name="Aerts A."/>
            <person name="Otillar R.P."/>
            <person name="Terry A.Y."/>
            <person name="Boore J.L."/>
            <person name="Grigoriev I.V."/>
            <person name="Lindberg D.R."/>
            <person name="Seaver E.C."/>
            <person name="Weisblat D.A."/>
            <person name="Putnam N.H."/>
            <person name="Rokhsar D.S."/>
        </authorList>
    </citation>
    <scope>NUCLEOTIDE SEQUENCE</scope>
    <source>
        <strain evidence="5 7">I ESC-2004</strain>
    </source>
</reference>
<accession>R7UNJ9</accession>
<sequence length="80" mass="8810">MSVIIRLQNLAWSANALDIRRLFHGLCIPDGGVHIVGGENGDAFIAFSTDEDARKAMHMDGALLLQNPIKLYLSSKNEMQ</sequence>
<dbReference type="EMBL" id="AMQN01022133">
    <property type="status" value="NOT_ANNOTATED_CDS"/>
    <property type="molecule type" value="Genomic_DNA"/>
</dbReference>
<reference evidence="7" key="1">
    <citation type="submission" date="2012-12" db="EMBL/GenBank/DDBJ databases">
        <authorList>
            <person name="Hellsten U."/>
            <person name="Grimwood J."/>
            <person name="Chapman J.A."/>
            <person name="Shapiro H."/>
            <person name="Aerts A."/>
            <person name="Otillar R.P."/>
            <person name="Terry A.Y."/>
            <person name="Boore J.L."/>
            <person name="Simakov O."/>
            <person name="Marletaz F."/>
            <person name="Cho S.-J."/>
            <person name="Edsinger-Gonzales E."/>
            <person name="Havlak P."/>
            <person name="Kuo D.-H."/>
            <person name="Larsson T."/>
            <person name="Lv J."/>
            <person name="Arendt D."/>
            <person name="Savage R."/>
            <person name="Osoegawa K."/>
            <person name="de Jong P."/>
            <person name="Lindberg D.R."/>
            <person name="Seaver E.C."/>
            <person name="Weisblat D.A."/>
            <person name="Putnam N.H."/>
            <person name="Grigoriev I.V."/>
            <person name="Rokhsar D.S."/>
        </authorList>
    </citation>
    <scope>NUCLEOTIDE SEQUENCE</scope>
    <source>
        <strain evidence="7">I ESC-2004</strain>
    </source>
</reference>
<dbReference type="EMBL" id="KB299675">
    <property type="protein sequence ID" value="ELU07668.1"/>
    <property type="molecule type" value="Genomic_DNA"/>
</dbReference>
<dbReference type="PROSITE" id="PS50102">
    <property type="entry name" value="RRM"/>
    <property type="match status" value="1"/>
</dbReference>
<keyword evidence="7" id="KW-1185">Reference proteome</keyword>
<dbReference type="AlphaFoldDB" id="R7UNJ9"/>
<evidence type="ECO:0000256" key="2">
    <source>
        <dbReference type="ARBA" id="ARBA00022884"/>
    </source>
</evidence>
<dbReference type="STRING" id="283909.R7UNJ9"/>
<keyword evidence="1" id="KW-0677">Repeat</keyword>
<gene>
    <name evidence="5" type="ORF">CAPTEDRAFT_80388</name>
</gene>
<dbReference type="InterPro" id="IPR000504">
    <property type="entry name" value="RRM_dom"/>
</dbReference>
<dbReference type="GO" id="GO:0003723">
    <property type="term" value="F:RNA binding"/>
    <property type="evidence" value="ECO:0007669"/>
    <property type="project" value="UniProtKB-UniRule"/>
</dbReference>
<dbReference type="Gene3D" id="3.30.70.330">
    <property type="match status" value="1"/>
</dbReference>
<dbReference type="SMART" id="SM00360">
    <property type="entry name" value="RRM"/>
    <property type="match status" value="1"/>
</dbReference>
<evidence type="ECO:0000259" key="4">
    <source>
        <dbReference type="PROSITE" id="PS50102"/>
    </source>
</evidence>
<dbReference type="HOGENOM" id="CLU_2596920_0_0_1"/>
<evidence type="ECO:0000256" key="3">
    <source>
        <dbReference type="PROSITE-ProRule" id="PRU00176"/>
    </source>
</evidence>
<evidence type="ECO:0000313" key="6">
    <source>
        <dbReference type="EnsemblMetazoa" id="CapteP80388"/>
    </source>
</evidence>